<keyword evidence="6" id="KW-1185">Reference proteome</keyword>
<dbReference type="EMBL" id="BNAW01000029">
    <property type="protein sequence ID" value="GHG29491.1"/>
    <property type="molecule type" value="Genomic_DNA"/>
</dbReference>
<dbReference type="Gene3D" id="2.60.120.10">
    <property type="entry name" value="Jelly Rolls"/>
    <property type="match status" value="1"/>
</dbReference>
<protein>
    <submittedName>
        <fullName evidence="5">Transcriptional regulator</fullName>
    </submittedName>
</protein>
<dbReference type="InterPro" id="IPR003313">
    <property type="entry name" value="AraC-bd"/>
</dbReference>
<dbReference type="SMART" id="SM00342">
    <property type="entry name" value="HTH_ARAC"/>
    <property type="match status" value="1"/>
</dbReference>
<feature type="domain" description="HTH araC/xylS-type" evidence="4">
    <location>
        <begin position="183"/>
        <end position="281"/>
    </location>
</feature>
<accession>A0ABQ3KJ99</accession>
<dbReference type="InterPro" id="IPR009057">
    <property type="entry name" value="Homeodomain-like_sf"/>
</dbReference>
<evidence type="ECO:0000256" key="3">
    <source>
        <dbReference type="ARBA" id="ARBA00023163"/>
    </source>
</evidence>
<sequence>MAKIRQIPEISFTAPAGTPAGVEVLSLADLRRRVPAEELAVPRRPDFHHLLTLTAGRLRHTADFTGYTLEPGSWLWVRPGQVHQWGDLGHAEGTLILFRPDFPAPATAGIDDPHAPVLRRPLPEDAAALDLAAGHLAAEFHALGRLPLEVHTAVLRHLLAVLVLRLAHLTTGRPAPEPDPTYLRFRDAVERDFAWTRRVEDYASALGYSARTLSRATLAAAGVGAKEFIDRRVVLEARRLLAHSEHTAAGIAVRLGFPSATHFSKYFRARTGQTPIGFRVMVRQRG</sequence>
<dbReference type="SUPFAM" id="SSF51215">
    <property type="entry name" value="Regulatory protein AraC"/>
    <property type="match status" value="1"/>
</dbReference>
<gene>
    <name evidence="5" type="ORF">GCM10017567_56610</name>
</gene>
<keyword evidence="2" id="KW-0238">DNA-binding</keyword>
<evidence type="ECO:0000256" key="2">
    <source>
        <dbReference type="ARBA" id="ARBA00023125"/>
    </source>
</evidence>
<dbReference type="PROSITE" id="PS01124">
    <property type="entry name" value="HTH_ARAC_FAMILY_2"/>
    <property type="match status" value="1"/>
</dbReference>
<dbReference type="PANTHER" id="PTHR46796">
    <property type="entry name" value="HTH-TYPE TRANSCRIPTIONAL ACTIVATOR RHAS-RELATED"/>
    <property type="match status" value="1"/>
</dbReference>
<dbReference type="InterPro" id="IPR050204">
    <property type="entry name" value="AraC_XylS_family_regulators"/>
</dbReference>
<dbReference type="Pfam" id="PF02311">
    <property type="entry name" value="AraC_binding"/>
    <property type="match status" value="1"/>
</dbReference>
<organism evidence="5 6">
    <name type="scientific">Amycolatopsis bullii</name>
    <dbReference type="NCBI Taxonomy" id="941987"/>
    <lineage>
        <taxon>Bacteria</taxon>
        <taxon>Bacillati</taxon>
        <taxon>Actinomycetota</taxon>
        <taxon>Actinomycetes</taxon>
        <taxon>Pseudonocardiales</taxon>
        <taxon>Pseudonocardiaceae</taxon>
        <taxon>Amycolatopsis</taxon>
    </lineage>
</organism>
<dbReference type="InterPro" id="IPR014710">
    <property type="entry name" value="RmlC-like_jellyroll"/>
</dbReference>
<evidence type="ECO:0000313" key="5">
    <source>
        <dbReference type="EMBL" id="GHG29491.1"/>
    </source>
</evidence>
<reference evidence="6" key="1">
    <citation type="journal article" date="2019" name="Int. J. Syst. Evol. Microbiol.">
        <title>The Global Catalogue of Microorganisms (GCM) 10K type strain sequencing project: providing services to taxonomists for standard genome sequencing and annotation.</title>
        <authorList>
            <consortium name="The Broad Institute Genomics Platform"/>
            <consortium name="The Broad Institute Genome Sequencing Center for Infectious Disease"/>
            <person name="Wu L."/>
            <person name="Ma J."/>
        </authorList>
    </citation>
    <scope>NUCLEOTIDE SEQUENCE [LARGE SCALE GENOMIC DNA]</scope>
    <source>
        <strain evidence="6">CGMCC 4.7680</strain>
    </source>
</reference>
<dbReference type="Pfam" id="PF12833">
    <property type="entry name" value="HTH_18"/>
    <property type="match status" value="1"/>
</dbReference>
<dbReference type="InterPro" id="IPR037923">
    <property type="entry name" value="HTH-like"/>
</dbReference>
<proteinExistence type="predicted"/>
<evidence type="ECO:0000256" key="1">
    <source>
        <dbReference type="ARBA" id="ARBA00023015"/>
    </source>
</evidence>
<keyword evidence="3" id="KW-0804">Transcription</keyword>
<dbReference type="SUPFAM" id="SSF46689">
    <property type="entry name" value="Homeodomain-like"/>
    <property type="match status" value="1"/>
</dbReference>
<name>A0ABQ3KJ99_9PSEU</name>
<keyword evidence="1" id="KW-0805">Transcription regulation</keyword>
<evidence type="ECO:0000259" key="4">
    <source>
        <dbReference type="PROSITE" id="PS01124"/>
    </source>
</evidence>
<dbReference type="Proteomes" id="UP000649955">
    <property type="component" value="Unassembled WGS sequence"/>
</dbReference>
<evidence type="ECO:0000313" key="6">
    <source>
        <dbReference type="Proteomes" id="UP000649955"/>
    </source>
</evidence>
<dbReference type="RefSeq" id="WP_191314352.1">
    <property type="nucleotide sequence ID" value="NZ_BNAW01000029.1"/>
</dbReference>
<comment type="caution">
    <text evidence="5">The sequence shown here is derived from an EMBL/GenBank/DDBJ whole genome shotgun (WGS) entry which is preliminary data.</text>
</comment>
<dbReference type="Gene3D" id="1.10.10.60">
    <property type="entry name" value="Homeodomain-like"/>
    <property type="match status" value="1"/>
</dbReference>
<dbReference type="InterPro" id="IPR018060">
    <property type="entry name" value="HTH_AraC"/>
</dbReference>